<organism evidence="2 3">
    <name type="scientific">Roridomyces roridus</name>
    <dbReference type="NCBI Taxonomy" id="1738132"/>
    <lineage>
        <taxon>Eukaryota</taxon>
        <taxon>Fungi</taxon>
        <taxon>Dikarya</taxon>
        <taxon>Basidiomycota</taxon>
        <taxon>Agaricomycotina</taxon>
        <taxon>Agaricomycetes</taxon>
        <taxon>Agaricomycetidae</taxon>
        <taxon>Agaricales</taxon>
        <taxon>Marasmiineae</taxon>
        <taxon>Mycenaceae</taxon>
        <taxon>Roridomyces</taxon>
    </lineage>
</organism>
<reference evidence="2" key="1">
    <citation type="submission" date="2023-03" db="EMBL/GenBank/DDBJ databases">
        <title>Massive genome expansion in bonnet fungi (Mycena s.s.) driven by repeated elements and novel gene families across ecological guilds.</title>
        <authorList>
            <consortium name="Lawrence Berkeley National Laboratory"/>
            <person name="Harder C.B."/>
            <person name="Miyauchi S."/>
            <person name="Viragh M."/>
            <person name="Kuo A."/>
            <person name="Thoen E."/>
            <person name="Andreopoulos B."/>
            <person name="Lu D."/>
            <person name="Skrede I."/>
            <person name="Drula E."/>
            <person name="Henrissat B."/>
            <person name="Morin E."/>
            <person name="Kohler A."/>
            <person name="Barry K."/>
            <person name="LaButti K."/>
            <person name="Morin E."/>
            <person name="Salamov A."/>
            <person name="Lipzen A."/>
            <person name="Mereny Z."/>
            <person name="Hegedus B."/>
            <person name="Baldrian P."/>
            <person name="Stursova M."/>
            <person name="Weitz H."/>
            <person name="Taylor A."/>
            <person name="Grigoriev I.V."/>
            <person name="Nagy L.G."/>
            <person name="Martin F."/>
            <person name="Kauserud H."/>
        </authorList>
    </citation>
    <scope>NUCLEOTIDE SEQUENCE</scope>
    <source>
        <strain evidence="2">9284</strain>
    </source>
</reference>
<gene>
    <name evidence="2" type="ORF">FB45DRAFT_846898</name>
</gene>
<dbReference type="EMBL" id="JARKIF010000050">
    <property type="protein sequence ID" value="KAJ7607389.1"/>
    <property type="molecule type" value="Genomic_DNA"/>
</dbReference>
<dbReference type="PANTHER" id="PTHR32251">
    <property type="entry name" value="3-OXO-5-ALPHA-STEROID 4-DEHYDROGENASE"/>
    <property type="match status" value="1"/>
</dbReference>
<evidence type="ECO:0008006" key="4">
    <source>
        <dbReference type="Google" id="ProtNLM"/>
    </source>
</evidence>
<protein>
    <recommendedName>
        <fullName evidence="4">Steroid 5-alpha reductase C-terminal domain-containing protein</fullName>
    </recommendedName>
</protein>
<feature type="transmembrane region" description="Helical" evidence="1">
    <location>
        <begin position="105"/>
        <end position="129"/>
    </location>
</feature>
<feature type="transmembrane region" description="Helical" evidence="1">
    <location>
        <begin position="141"/>
        <end position="157"/>
    </location>
</feature>
<evidence type="ECO:0000256" key="1">
    <source>
        <dbReference type="SAM" id="Phobius"/>
    </source>
</evidence>
<dbReference type="InterPro" id="IPR010721">
    <property type="entry name" value="UstE-like"/>
</dbReference>
<keyword evidence="1" id="KW-0812">Transmembrane</keyword>
<evidence type="ECO:0000313" key="2">
    <source>
        <dbReference type="EMBL" id="KAJ7607389.1"/>
    </source>
</evidence>
<dbReference type="PROSITE" id="PS50244">
    <property type="entry name" value="S5A_REDUCTASE"/>
    <property type="match status" value="1"/>
</dbReference>
<keyword evidence="3" id="KW-1185">Reference proteome</keyword>
<dbReference type="GO" id="GO:0016020">
    <property type="term" value="C:membrane"/>
    <property type="evidence" value="ECO:0007669"/>
    <property type="project" value="TreeGrafter"/>
</dbReference>
<dbReference type="AlphaFoldDB" id="A0AAD7B1N0"/>
<keyword evidence="1" id="KW-0472">Membrane</keyword>
<evidence type="ECO:0000313" key="3">
    <source>
        <dbReference type="Proteomes" id="UP001221142"/>
    </source>
</evidence>
<accession>A0AAD7B1N0</accession>
<name>A0AAD7B1N0_9AGAR</name>
<sequence>MTDKPRHPGLLADLRPKPQPSYAGSVVFIFGRLADAPLQYLFFSKEWADAVLNALGLRGSNTNVLVRGGSLAPIPTALIATYAIGGLRHTYHTLFTASFNFPPSAAIPVALLNCILDTINTLFAVNALVSSPNLVNFGWKQYTGLGLFVLGIAMEIISEEGRKRFKRDRRNEGKVVDTRLWSFVRHPNYLGYTLWRAGISLTTGSLTATALLTSFQVWVFYTQSVPELAGWMARKYGARWAEHTRKVPYALIPGVW</sequence>
<keyword evidence="1" id="KW-1133">Transmembrane helix</keyword>
<dbReference type="PANTHER" id="PTHR32251:SF15">
    <property type="entry name" value="3-OXO-5-ALPHA-STEROID 4-DEHYDROGENASE (DUF1295)"/>
    <property type="match status" value="1"/>
</dbReference>
<dbReference type="Proteomes" id="UP001221142">
    <property type="component" value="Unassembled WGS sequence"/>
</dbReference>
<dbReference type="Pfam" id="PF06966">
    <property type="entry name" value="DUF1295"/>
    <property type="match status" value="1"/>
</dbReference>
<comment type="caution">
    <text evidence="2">The sequence shown here is derived from an EMBL/GenBank/DDBJ whole genome shotgun (WGS) entry which is preliminary data.</text>
</comment>
<proteinExistence type="predicted"/>
<dbReference type="Gene3D" id="1.20.120.1630">
    <property type="match status" value="1"/>
</dbReference>
<feature type="transmembrane region" description="Helical" evidence="1">
    <location>
        <begin position="64"/>
        <end position="84"/>
    </location>
</feature>